<feature type="compositionally biased region" description="Low complexity" evidence="2">
    <location>
        <begin position="821"/>
        <end position="832"/>
    </location>
</feature>
<dbReference type="HOGENOM" id="CLU_311518_0_0_1"/>
<evidence type="ECO:0000313" key="5">
    <source>
        <dbReference type="Proteomes" id="UP000682892"/>
    </source>
</evidence>
<feature type="compositionally biased region" description="Polar residues" evidence="2">
    <location>
        <begin position="710"/>
        <end position="724"/>
    </location>
</feature>
<feature type="region of interest" description="Disordered" evidence="2">
    <location>
        <begin position="265"/>
        <end position="286"/>
    </location>
</feature>
<dbReference type="Pfam" id="PF18293">
    <property type="entry name" value="Caprin-1_dimer"/>
    <property type="match status" value="1"/>
</dbReference>
<reference evidence="4" key="2">
    <citation type="journal article" date="2007" name="Science">
        <title>Genome sequence of Aedes aegypti, a major arbovirus vector.</title>
        <authorList>
            <person name="Nene V."/>
            <person name="Wortman J.R."/>
            <person name="Lawson D."/>
            <person name="Haas B."/>
            <person name="Kodira C."/>
            <person name="Tu Z.J."/>
            <person name="Loftus B."/>
            <person name="Xi Z."/>
            <person name="Megy K."/>
            <person name="Grabherr M."/>
            <person name="Ren Q."/>
            <person name="Zdobnov E.M."/>
            <person name="Lobo N.F."/>
            <person name="Campbell K.S."/>
            <person name="Brown S.E."/>
            <person name="Bonaldo M.F."/>
            <person name="Zhu J."/>
            <person name="Sinkins S.P."/>
            <person name="Hogenkamp D.G."/>
            <person name="Amedeo P."/>
            <person name="Arensburger P."/>
            <person name="Atkinson P.W."/>
            <person name="Bidwell S."/>
            <person name="Biedler J."/>
            <person name="Birney E."/>
            <person name="Bruggner R.V."/>
            <person name="Costas J."/>
            <person name="Coy M.R."/>
            <person name="Crabtree J."/>
            <person name="Crawford M."/>
            <person name="Debruyn B."/>
            <person name="Decaprio D."/>
            <person name="Eiglmeier K."/>
            <person name="Eisenstadt E."/>
            <person name="El-Dorry H."/>
            <person name="Gelbart W.M."/>
            <person name="Gomes S.L."/>
            <person name="Hammond M."/>
            <person name="Hannick L.I."/>
            <person name="Hogan J.R."/>
            <person name="Holmes M.H."/>
            <person name="Jaffe D."/>
            <person name="Johnston J.S."/>
            <person name="Kennedy R.C."/>
            <person name="Koo H."/>
            <person name="Kravitz S."/>
            <person name="Kriventseva E.V."/>
            <person name="Kulp D."/>
            <person name="Labutti K."/>
            <person name="Lee E."/>
            <person name="Li S."/>
            <person name="Lovin D.D."/>
            <person name="Mao C."/>
            <person name="Mauceli E."/>
            <person name="Menck C.F."/>
            <person name="Miller J.R."/>
            <person name="Montgomery P."/>
            <person name="Mori A."/>
            <person name="Nascimento A.L."/>
            <person name="Naveira H.F."/>
            <person name="Nusbaum C."/>
            <person name="O'leary S."/>
            <person name="Orvis J."/>
            <person name="Pertea M."/>
            <person name="Quesneville H."/>
            <person name="Reidenbach K.R."/>
            <person name="Rogers Y.H."/>
            <person name="Roth C.W."/>
            <person name="Schneider J.R."/>
            <person name="Schatz M."/>
            <person name="Shumway M."/>
            <person name="Stanke M."/>
            <person name="Stinson E.O."/>
            <person name="Tubio J.M."/>
            <person name="Vanzee J.P."/>
            <person name="Verjovski-Almeida S."/>
            <person name="Werner D."/>
            <person name="White O."/>
            <person name="Wyder S."/>
            <person name="Zeng Q."/>
            <person name="Zhao Q."/>
            <person name="Zhao Y."/>
            <person name="Hill C.A."/>
            <person name="Raikhel A.S."/>
            <person name="Soares M.B."/>
            <person name="Knudson D.L."/>
            <person name="Lee N.H."/>
            <person name="Galagan J."/>
            <person name="Salzberg S.L."/>
            <person name="Paulsen I.T."/>
            <person name="Dimopoulos G."/>
            <person name="Collins F.H."/>
            <person name="Birren B."/>
            <person name="Fraser-Liggett C.M."/>
            <person name="Severson D.W."/>
        </authorList>
    </citation>
    <scope>NUCLEOTIDE SEQUENCE [LARGE SCALE GENOMIC DNA]</scope>
    <source>
        <strain evidence="4">Liverpool</strain>
    </source>
</reference>
<feature type="compositionally biased region" description="Polar residues" evidence="2">
    <location>
        <begin position="615"/>
        <end position="664"/>
    </location>
</feature>
<dbReference type="GO" id="GO:0003723">
    <property type="term" value="F:RNA binding"/>
    <property type="evidence" value="ECO:0007669"/>
    <property type="project" value="TreeGrafter"/>
</dbReference>
<feature type="region of interest" description="Disordered" evidence="2">
    <location>
        <begin position="879"/>
        <end position="995"/>
    </location>
</feature>
<evidence type="ECO:0000259" key="3">
    <source>
        <dbReference type="Pfam" id="PF18293"/>
    </source>
</evidence>
<feature type="region of interest" description="Disordered" evidence="2">
    <location>
        <begin position="710"/>
        <end position="865"/>
    </location>
</feature>
<evidence type="ECO:0000256" key="1">
    <source>
        <dbReference type="ARBA" id="ARBA00007950"/>
    </source>
</evidence>
<feature type="compositionally biased region" description="Polar residues" evidence="2">
    <location>
        <begin position="984"/>
        <end position="995"/>
    </location>
</feature>
<feature type="region of interest" description="Disordered" evidence="2">
    <location>
        <begin position="1"/>
        <end position="55"/>
    </location>
</feature>
<feature type="region of interest" description="Disordered" evidence="2">
    <location>
        <begin position="600"/>
        <end position="664"/>
    </location>
</feature>
<feature type="compositionally biased region" description="Low complexity" evidence="2">
    <location>
        <begin position="601"/>
        <end position="614"/>
    </location>
</feature>
<proteinExistence type="inferred from homology"/>
<feature type="compositionally biased region" description="Polar residues" evidence="2">
    <location>
        <begin position="839"/>
        <end position="865"/>
    </location>
</feature>
<dbReference type="InterPro" id="IPR028816">
    <property type="entry name" value="Caprin"/>
</dbReference>
<dbReference type="OMA" id="QMRPIHE"/>
<dbReference type="EMBL" id="CH477655">
    <property type="protein sequence ID" value="EAT37735.1"/>
    <property type="molecule type" value="Genomic_DNA"/>
</dbReference>
<reference evidence="4" key="3">
    <citation type="submission" date="2012-09" db="EMBL/GenBank/DDBJ databases">
        <authorList>
            <consortium name="VectorBase"/>
        </authorList>
    </citation>
    <scope>NUCLEOTIDE SEQUENCE</scope>
    <source>
        <strain evidence="4">Liverpool</strain>
    </source>
</reference>
<evidence type="ECO:0000256" key="2">
    <source>
        <dbReference type="SAM" id="MobiDB-lite"/>
    </source>
</evidence>
<feature type="domain" description="Caprin-1 dimerization" evidence="3">
    <location>
        <begin position="137"/>
        <end position="255"/>
    </location>
</feature>
<dbReference type="KEGG" id="aag:5573231"/>
<feature type="compositionally biased region" description="Low complexity" evidence="2">
    <location>
        <begin position="926"/>
        <end position="945"/>
    </location>
</feature>
<comment type="similarity">
    <text evidence="1">Belongs to the caprin family.</text>
</comment>
<dbReference type="AlphaFoldDB" id="A0A1S4FPX7"/>
<feature type="compositionally biased region" description="Polar residues" evidence="2">
    <location>
        <begin position="953"/>
        <end position="964"/>
    </location>
</feature>
<evidence type="ECO:0000313" key="4">
    <source>
        <dbReference type="EMBL" id="EAT37735.1"/>
    </source>
</evidence>
<sequence>MPSLKVIETSKISTAESFANPPPESGASEECNASKESSAANSSGNNNGNAAKEQPANPLQQIVLIIEHKIRNLEKRKNKLESYKSIEKSGKKLTGDQKTAVSKYDECLTSLELTRELCKQFQTIVATANKEAKKEAKRSVFIRAQQDNAKIREVLTVQDVLKRFTEENVREDFREGTNGACKIADSDLLQLEQLYEETLAKRPKTSAEPTFVSAVKQAADHFCAIVDGRTKPFGDVTYVHLKNVIAEIQNCGYFEKDIVTVQEDDTENVEEKDETMEAEETEVTDQPQELEPVVMVEQTSLTKLEPDTVPPAPVALVNEAPNLKVFAEAPAATAVPTPSFPTQPSMVRQVAPNPSAPVPEVVATPTMVAPPVHIPAQLINANNGLPTANTPNMHSAAPIIVPTGPVAVPMMQPAAAAPLPSVPAQQLNATTVQAVENAYFKQHYIQQQMRPIHEVIGTGNFFFLQESEIDKPDVISSTVPFGNPMNTNNVAAQPPHPQVLLGQANNASNQTPVDQGVPAQPSPAMIAPQQPNLMMGTQQSNFNNQPFQNLAPSVPKAYNHPLQNQPMETRPLSQPTMNAIPHSRSPIVSKAPELGHIPGFTTSHTTVVSTQSVTNKEQSSPSMQQEDLQNNAQRQAVQKTQLPQQNPMVGQQQTPGMNAPYNSNLQQYPSMVQNMHESPNPAVNANLTQNLPGLMVDATADKLKTSLNLSDKYPMNQSHLGQQHTKLRHDEWSTPSSNYAPNVPKSDDQWASNSMARTSSADSGPNSKAQFNISNQQQKPQSVSAVNENSVSPAGVMVNESNKRHEQQNDNMTSSYVPDLQGTHGAAHQLHQQGHRNARSASNSQYQQNNGTNARFDNGMNNASSTFFKNNERFYQQNQTNNYGTNKSDSSYHQRGSMFKNRNDNGNPQPRGAGYSSAPATNNQPSGGVANNGSNSSSGNFGVSGMDYRSNARPVNSTRNTGPPSSRPHQRNHSGNSYGGPRGGSNSRAQSSINA</sequence>
<name>A0A1S4FPX7_AEDAE</name>
<organism evidence="4 5">
    <name type="scientific">Aedes aegypti</name>
    <name type="common">Yellowfever mosquito</name>
    <name type="synonym">Culex aegypti</name>
    <dbReference type="NCBI Taxonomy" id="7159"/>
    <lineage>
        <taxon>Eukaryota</taxon>
        <taxon>Metazoa</taxon>
        <taxon>Ecdysozoa</taxon>
        <taxon>Arthropoda</taxon>
        <taxon>Hexapoda</taxon>
        <taxon>Insecta</taxon>
        <taxon>Pterygota</taxon>
        <taxon>Neoptera</taxon>
        <taxon>Endopterygota</taxon>
        <taxon>Diptera</taxon>
        <taxon>Nematocera</taxon>
        <taxon>Culicoidea</taxon>
        <taxon>Culicidae</taxon>
        <taxon>Culicinae</taxon>
        <taxon>Aedini</taxon>
        <taxon>Aedes</taxon>
        <taxon>Stegomyia</taxon>
    </lineage>
</organism>
<protein>
    <submittedName>
        <fullName evidence="4">AAEL010312-PA</fullName>
    </submittedName>
</protein>
<dbReference type="PANTHER" id="PTHR22922:SF19">
    <property type="entry name" value="CAPRIN HOMOLOG"/>
    <property type="match status" value="1"/>
</dbReference>
<reference evidence="4" key="1">
    <citation type="submission" date="2005-10" db="EMBL/GenBank/DDBJ databases">
        <authorList>
            <person name="Loftus B.J."/>
            <person name="Nene V.M."/>
            <person name="Hannick L.I."/>
            <person name="Bidwell S."/>
            <person name="Haas B."/>
            <person name="Amedeo P."/>
            <person name="Orvis J."/>
            <person name="Wortman J.R."/>
            <person name="White O.R."/>
            <person name="Salzberg S."/>
            <person name="Shumway M."/>
            <person name="Koo H."/>
            <person name="Zhao Y."/>
            <person name="Holmes M."/>
            <person name="Miller J."/>
            <person name="Schatz M."/>
            <person name="Pop M."/>
            <person name="Pai G."/>
            <person name="Utterback T."/>
            <person name="Rogers Y.-H."/>
            <person name="Kravitz S."/>
            <person name="Fraser C.M."/>
        </authorList>
    </citation>
    <scope>NUCLEOTIDE SEQUENCE</scope>
    <source>
        <strain evidence="4">Liverpool</strain>
    </source>
</reference>
<accession>A0A1S4FPX7</accession>
<dbReference type="InterPro" id="IPR041637">
    <property type="entry name" value="Caprin-1_dimer"/>
</dbReference>
<dbReference type="CTD" id="59172"/>
<feature type="compositionally biased region" description="Polar residues" evidence="2">
    <location>
        <begin position="749"/>
        <end position="792"/>
    </location>
</feature>
<feature type="compositionally biased region" description="Low complexity" evidence="2">
    <location>
        <begin position="28"/>
        <end position="53"/>
    </location>
</feature>
<dbReference type="PANTHER" id="PTHR22922">
    <property type="entry name" value="GPI-ANCHORED PROTEIN P137"/>
    <property type="match status" value="1"/>
</dbReference>
<dbReference type="GO" id="GO:0005737">
    <property type="term" value="C:cytoplasm"/>
    <property type="evidence" value="ECO:0007669"/>
    <property type="project" value="TreeGrafter"/>
</dbReference>
<feature type="compositionally biased region" description="Acidic residues" evidence="2">
    <location>
        <begin position="265"/>
        <end position="283"/>
    </location>
</feature>
<dbReference type="OrthoDB" id="10062814at2759"/>
<gene>
    <name evidence="4" type="ORF">AaeL_AAEL010312</name>
</gene>
<dbReference type="Proteomes" id="UP000682892">
    <property type="component" value="Unassembled WGS sequence"/>
</dbReference>